<evidence type="ECO:0000259" key="1">
    <source>
        <dbReference type="Pfam" id="PF00557"/>
    </source>
</evidence>
<gene>
    <name evidence="3" type="ORF">MGWOODY_XGa404</name>
</gene>
<name>A0A160TNG2_9ZZZZ</name>
<dbReference type="InterPro" id="IPR029149">
    <property type="entry name" value="Creatin/AminoP/Spt16_N"/>
</dbReference>
<dbReference type="Gene3D" id="3.40.350.10">
    <property type="entry name" value="Creatinase/prolidase N-terminal domain"/>
    <property type="match status" value="1"/>
</dbReference>
<dbReference type="PANTHER" id="PTHR46112">
    <property type="entry name" value="AMINOPEPTIDASE"/>
    <property type="match status" value="1"/>
</dbReference>
<dbReference type="CDD" id="cd01066">
    <property type="entry name" value="APP_MetAP"/>
    <property type="match status" value="1"/>
</dbReference>
<dbReference type="Pfam" id="PF01321">
    <property type="entry name" value="Creatinase_N"/>
    <property type="match status" value="1"/>
</dbReference>
<dbReference type="Pfam" id="PF00557">
    <property type="entry name" value="Peptidase_M24"/>
    <property type="match status" value="1"/>
</dbReference>
<dbReference type="Gene3D" id="3.90.230.10">
    <property type="entry name" value="Creatinase/methionine aminopeptidase superfamily"/>
    <property type="match status" value="1"/>
</dbReference>
<feature type="domain" description="Creatinase N-terminal" evidence="2">
    <location>
        <begin position="13"/>
        <end position="157"/>
    </location>
</feature>
<proteinExistence type="predicted"/>
<dbReference type="EMBL" id="CZRL01000007">
    <property type="protein sequence ID" value="CUS49832.1"/>
    <property type="molecule type" value="Genomic_DNA"/>
</dbReference>
<dbReference type="SUPFAM" id="SSF53092">
    <property type="entry name" value="Creatinase/prolidase N-terminal domain"/>
    <property type="match status" value="1"/>
</dbReference>
<dbReference type="InterPro" id="IPR036005">
    <property type="entry name" value="Creatinase/aminopeptidase-like"/>
</dbReference>
<organism evidence="3">
    <name type="scientific">hydrothermal vent metagenome</name>
    <dbReference type="NCBI Taxonomy" id="652676"/>
    <lineage>
        <taxon>unclassified sequences</taxon>
        <taxon>metagenomes</taxon>
        <taxon>ecological metagenomes</taxon>
    </lineage>
</organism>
<dbReference type="SUPFAM" id="SSF55920">
    <property type="entry name" value="Creatinase/aminopeptidase"/>
    <property type="match status" value="1"/>
</dbReference>
<feature type="domain" description="Peptidase M24" evidence="1">
    <location>
        <begin position="166"/>
        <end position="372"/>
    </location>
</feature>
<dbReference type="InterPro" id="IPR000994">
    <property type="entry name" value="Pept_M24"/>
</dbReference>
<dbReference type="InterPro" id="IPR000587">
    <property type="entry name" value="Creatinase_N"/>
</dbReference>
<dbReference type="AlphaFoldDB" id="A0A160TNG2"/>
<sequence length="390" mass="42992">MPAPFHPDEYHRRLTSVRAAMDERQLDVLIIGDPANMNWLTGFDAWSFYVPQVMCVVPDGPPVWIGREMDAGAVSLTTHLDVRSVVPYPEALVQRDDTHPSEFMAAWLHDVGLGDKHIGYESDSYFFSPRALSGLQSGLPDARWSDADRLVNWIRTVKSQVEVDMLAQAAAIAGHAMQTAWDLVKPGRRQCDLAAEIMAAQIRGTDDFGGDQTAICPLILAGEGATTAHPLWTDERFEKDQTVAFEIGGTRKRYNAGLARTVHLGKPPVKLTQTLSAVNEGLDAVLGVLRAGVTAGTVHRAWQDVLDLYGLEKPSRIGYSIGVGYPPDWGERTISLRADEQTTIPQDAVLHVMLGMWLDGWGMEMSETVHITSTGCKCLTHFPRELHIVD</sequence>
<evidence type="ECO:0000313" key="3">
    <source>
        <dbReference type="EMBL" id="CUS49832.1"/>
    </source>
</evidence>
<protein>
    <submittedName>
        <fullName evidence="3">Xaa-Pro dipeptidase</fullName>
    </submittedName>
</protein>
<dbReference type="PANTHER" id="PTHR46112:SF2">
    <property type="entry name" value="XAA-PRO AMINOPEPTIDASE P-RELATED"/>
    <property type="match status" value="1"/>
</dbReference>
<evidence type="ECO:0000259" key="2">
    <source>
        <dbReference type="Pfam" id="PF01321"/>
    </source>
</evidence>
<dbReference type="InterPro" id="IPR050659">
    <property type="entry name" value="Peptidase_M24B"/>
</dbReference>
<reference evidence="3" key="1">
    <citation type="submission" date="2015-10" db="EMBL/GenBank/DDBJ databases">
        <authorList>
            <person name="Gilbert D.G."/>
        </authorList>
    </citation>
    <scope>NUCLEOTIDE SEQUENCE</scope>
</reference>
<accession>A0A160TNG2</accession>